<dbReference type="Pfam" id="PF05183">
    <property type="entry name" value="RdRP"/>
    <property type="match status" value="1"/>
</dbReference>
<dbReference type="GO" id="GO:0030422">
    <property type="term" value="P:siRNA processing"/>
    <property type="evidence" value="ECO:0007669"/>
    <property type="project" value="TreeGrafter"/>
</dbReference>
<protein>
    <recommendedName>
        <fullName evidence="1">RNA-dependent RNA polymerase</fullName>
        <ecNumber evidence="1">2.7.7.48</ecNumber>
    </recommendedName>
</protein>
<dbReference type="InterPro" id="IPR057596">
    <property type="entry name" value="RDRP_core"/>
</dbReference>
<dbReference type="EMBL" id="CAJJDN010000146">
    <property type="protein sequence ID" value="CAD8123706.1"/>
    <property type="molecule type" value="Genomic_DNA"/>
</dbReference>
<name>A0A8S1R6H0_9CILI</name>
<comment type="catalytic activity">
    <reaction evidence="1">
        <text>RNA(n) + a ribonucleoside 5'-triphosphate = RNA(n+1) + diphosphate</text>
        <dbReference type="Rhea" id="RHEA:21248"/>
        <dbReference type="Rhea" id="RHEA-COMP:14527"/>
        <dbReference type="Rhea" id="RHEA-COMP:17342"/>
        <dbReference type="ChEBI" id="CHEBI:33019"/>
        <dbReference type="ChEBI" id="CHEBI:61557"/>
        <dbReference type="ChEBI" id="CHEBI:140395"/>
        <dbReference type="EC" id="2.7.7.48"/>
    </reaction>
</comment>
<comment type="caution">
    <text evidence="3">The sequence shown here is derived from an EMBL/GenBank/DDBJ whole genome shotgun (WGS) entry which is preliminary data.</text>
</comment>
<dbReference type="GO" id="GO:0003968">
    <property type="term" value="F:RNA-directed RNA polymerase activity"/>
    <property type="evidence" value="ECO:0007669"/>
    <property type="project" value="UniProtKB-KW"/>
</dbReference>
<keyword evidence="1" id="KW-0694">RNA-binding</keyword>
<dbReference type="PANTHER" id="PTHR23079:SF55">
    <property type="entry name" value="RNA-DIRECTED RNA POLYMERASE"/>
    <property type="match status" value="1"/>
</dbReference>
<evidence type="ECO:0000259" key="2">
    <source>
        <dbReference type="Pfam" id="PF05183"/>
    </source>
</evidence>
<dbReference type="GO" id="GO:0031380">
    <property type="term" value="C:nuclear RNA-directed RNA polymerase complex"/>
    <property type="evidence" value="ECO:0007669"/>
    <property type="project" value="TreeGrafter"/>
</dbReference>
<evidence type="ECO:0000313" key="4">
    <source>
        <dbReference type="Proteomes" id="UP000692954"/>
    </source>
</evidence>
<proteinExistence type="inferred from homology"/>
<gene>
    <name evidence="3" type="ORF">PSON_ATCC_30995.1.T1460132</name>
</gene>
<dbReference type="OrthoDB" id="412229at2759"/>
<dbReference type="EC" id="2.7.7.48" evidence="1"/>
<dbReference type="GO" id="GO:0003723">
    <property type="term" value="F:RNA binding"/>
    <property type="evidence" value="ECO:0007669"/>
    <property type="project" value="UniProtKB-KW"/>
</dbReference>
<dbReference type="InterPro" id="IPR007855">
    <property type="entry name" value="RDRP"/>
</dbReference>
<dbReference type="Proteomes" id="UP000692954">
    <property type="component" value="Unassembled WGS sequence"/>
</dbReference>
<keyword evidence="1" id="KW-0808">Transferase</keyword>
<reference evidence="3" key="1">
    <citation type="submission" date="2021-01" db="EMBL/GenBank/DDBJ databases">
        <authorList>
            <consortium name="Genoscope - CEA"/>
            <person name="William W."/>
        </authorList>
    </citation>
    <scope>NUCLEOTIDE SEQUENCE</scope>
</reference>
<organism evidence="3 4">
    <name type="scientific">Paramecium sonneborni</name>
    <dbReference type="NCBI Taxonomy" id="65129"/>
    <lineage>
        <taxon>Eukaryota</taxon>
        <taxon>Sar</taxon>
        <taxon>Alveolata</taxon>
        <taxon>Ciliophora</taxon>
        <taxon>Intramacronucleata</taxon>
        <taxon>Oligohymenophorea</taxon>
        <taxon>Peniculida</taxon>
        <taxon>Parameciidae</taxon>
        <taxon>Paramecium</taxon>
    </lineage>
</organism>
<evidence type="ECO:0000256" key="1">
    <source>
        <dbReference type="RuleBase" id="RU363098"/>
    </source>
</evidence>
<keyword evidence="4" id="KW-1185">Reference proteome</keyword>
<keyword evidence="1" id="KW-0696">RNA-directed RNA polymerase</keyword>
<evidence type="ECO:0000313" key="3">
    <source>
        <dbReference type="EMBL" id="CAD8123706.1"/>
    </source>
</evidence>
<sequence>MQYRLKNIEKSGAQKLSALEIATQFENAFSQKFGDIKLLKVDINEQQESNITTVYENKDPNCLYNKFLDVQFLKEILVVDELEQDEEEDVNDEDFENGVILDYKYQQIKSAIDCFFEFSGDLDQVKQMSLENKFKSIIDNAAGKDQKVQIKLLIQCKGSQVLPLHQEKLFFSNFDKDPAYIDLISMNPFINSDINNMMNSTLIKVQSFQLGMLQYNQKQEMEFQQFFTSTKFQKQMHMHYQIYIKESKTHEKQLSLIIGFMHQFSIRLDIDLTLCQCVYQEGQSNYYFKMLSPPVCHAVYHGRWKYENNLIKSQFVKVDNIFLNHLVRSEKITEIQRLLFLNNTIISIKMDQNCDYLKYKIQSFHKIKIIEYPIIHVELQNDISYYRLMNSKYLNFSLRYNILAAISQNKFNIQEHILNLIKICESEYKKQGDKPIQFITGIFEQAFNTFCKIASNLGIVDEREMDKKNKNHLHYFQKVLQRTEKDLIDQYDPTMRLAYTRRVSMTPSGLLYFNKQPEVTSGILRQHYNIVDYFLRVHYEDENQDIVLNIPYITQSYYYNFMFPQLKILGQNYELFTWSSSSLRAGTCWFVNFNGAGKQRNQIIQSIGNFTNLKPEEIAKNAARLGQNLSTSIAVDLNGPINIQIVDDLLDQNKKLYTDGIGKISQDLIDQIRLKMRVNSKIKISAIQIRYEGAKGLLVLDETLGNKTIILRRSMVKYNPAKGGYPNKIQILDFNKFRGGYLNRQIIMLLLTLNVKDSAFQELQDEYLKKIEELQMKDASIYKYFSVEYCDEQFDIPNIIDALRAYINVGMDNNILCQGVISKLKQRGLMQLRKKTTILVEKAARVLGIIDEHQILQPNEIYCLVQDENNEQQIEPENIQGEVLVTRNPCLHPGDIKKLKALSTQEILQRNHGKNPYSQLINCLIFPANGNSLPCQIAGGDLDGDLYFICWDNRLLPPQLVKPMIYDEKKINSVNSKKMDFKDNNKKFHENTDRNFDLKNMFDFLFLYLNSETLGMIDNSHLAQADKSEKKANDPNCLELAELHAEAVDFVKTGKQVFLDLKLLSKIFPDYMEKEQSVTYESQTIIGKLYRQIAHLGDKSDNILDLGFLQQNLPPIEYRLLYNFDKLIQQCQIIKQNIKITINLGEKKEQIEQQKEINEEQLNQEIIGLIKNYINDNYKRHLESSIKLIFHIFETIFGITQTFAVKSEFEIYSGNFSSMQKGDGLYQKKKLNVEKYQKRIIALIIQLHQEIERKLQTLSEIEKMQRISLINFILTYSPNSHPYPTFTILGEFIQQLINQISTLEDWKILVKNYTIWYRGAGQYLFWKDLIKIFRNDLEELI</sequence>
<dbReference type="PANTHER" id="PTHR23079">
    <property type="entry name" value="RNA-DEPENDENT RNA POLYMERASE"/>
    <property type="match status" value="1"/>
</dbReference>
<keyword evidence="1" id="KW-0548">Nucleotidyltransferase</keyword>
<comment type="similarity">
    <text evidence="1">Belongs to the RdRP family.</text>
</comment>
<accession>A0A8S1R6H0</accession>
<feature type="domain" description="RDRP core" evidence="2">
    <location>
        <begin position="506"/>
        <end position="1093"/>
    </location>
</feature>